<organism evidence="2 3">
    <name type="scientific">Massariosphaeria phaeospora</name>
    <dbReference type="NCBI Taxonomy" id="100035"/>
    <lineage>
        <taxon>Eukaryota</taxon>
        <taxon>Fungi</taxon>
        <taxon>Dikarya</taxon>
        <taxon>Ascomycota</taxon>
        <taxon>Pezizomycotina</taxon>
        <taxon>Dothideomycetes</taxon>
        <taxon>Pleosporomycetidae</taxon>
        <taxon>Pleosporales</taxon>
        <taxon>Pleosporales incertae sedis</taxon>
        <taxon>Massariosphaeria</taxon>
    </lineage>
</organism>
<evidence type="ECO:0000313" key="2">
    <source>
        <dbReference type="EMBL" id="KAF2876387.1"/>
    </source>
</evidence>
<feature type="region of interest" description="Disordered" evidence="1">
    <location>
        <begin position="43"/>
        <end position="117"/>
    </location>
</feature>
<gene>
    <name evidence="2" type="ORF">BDV95DRAFT_590513</name>
</gene>
<dbReference type="EMBL" id="JAADJZ010000003">
    <property type="protein sequence ID" value="KAF2876387.1"/>
    <property type="molecule type" value="Genomic_DNA"/>
</dbReference>
<name>A0A7C8IN18_9PLEO</name>
<proteinExistence type="predicted"/>
<protein>
    <submittedName>
        <fullName evidence="2">Uncharacterized protein</fullName>
    </submittedName>
</protein>
<feature type="compositionally biased region" description="Polar residues" evidence="1">
    <location>
        <begin position="51"/>
        <end position="66"/>
    </location>
</feature>
<keyword evidence="3" id="KW-1185">Reference proteome</keyword>
<comment type="caution">
    <text evidence="2">The sequence shown here is derived from an EMBL/GenBank/DDBJ whole genome shotgun (WGS) entry which is preliminary data.</text>
</comment>
<dbReference type="AlphaFoldDB" id="A0A7C8IN18"/>
<accession>A0A7C8IN18</accession>
<reference evidence="2 3" key="1">
    <citation type="submission" date="2020-01" db="EMBL/GenBank/DDBJ databases">
        <authorList>
            <consortium name="DOE Joint Genome Institute"/>
            <person name="Haridas S."/>
            <person name="Albert R."/>
            <person name="Binder M."/>
            <person name="Bloem J."/>
            <person name="Labutti K."/>
            <person name="Salamov A."/>
            <person name="Andreopoulos B."/>
            <person name="Baker S.E."/>
            <person name="Barry K."/>
            <person name="Bills G."/>
            <person name="Bluhm B.H."/>
            <person name="Cannon C."/>
            <person name="Castanera R."/>
            <person name="Culley D.E."/>
            <person name="Daum C."/>
            <person name="Ezra D."/>
            <person name="Gonzalez J.B."/>
            <person name="Henrissat B."/>
            <person name="Kuo A."/>
            <person name="Liang C."/>
            <person name="Lipzen A."/>
            <person name="Lutzoni F."/>
            <person name="Magnuson J."/>
            <person name="Mondo S."/>
            <person name="Nolan M."/>
            <person name="Ohm R."/>
            <person name="Pangilinan J."/>
            <person name="Park H.-J.H."/>
            <person name="Ramirez L."/>
            <person name="Alfaro M."/>
            <person name="Sun H."/>
            <person name="Tritt A."/>
            <person name="Yoshinaga Y."/>
            <person name="Zwiers L.-H.L."/>
            <person name="Turgeon B.G."/>
            <person name="Goodwin S.B."/>
            <person name="Spatafora J.W."/>
            <person name="Crous P.W."/>
            <person name="Grigoriev I.V."/>
        </authorList>
    </citation>
    <scope>NUCLEOTIDE SEQUENCE [LARGE SCALE GENOMIC DNA]</scope>
    <source>
        <strain evidence="2 3">CBS 611.86</strain>
    </source>
</reference>
<dbReference type="Proteomes" id="UP000481861">
    <property type="component" value="Unassembled WGS sequence"/>
</dbReference>
<evidence type="ECO:0000313" key="3">
    <source>
        <dbReference type="Proteomes" id="UP000481861"/>
    </source>
</evidence>
<sequence>MIRTSSRQSLTLCTIKDQILSKRRSSTDGALDHNRVASAIVNASPERCDNNETPGTPASPSVNNLRNKMKAEKRQDKKRKRKILRATLGKVKATKSNHENINPTTSPSQTLELKTSEPPQSPLSVLLSSVSITHPVAKDALAFFATLHSRIVDLHAYIRDLETKRKDEHIKLKRLPPYKPAPLQILRDLQCLEEFIALATRHFTDVFMLEQALIDVLEQQSGSGEGKIRMELEKGRTELEDLERGYQAEVIDWTEGP</sequence>
<feature type="compositionally biased region" description="Polar residues" evidence="1">
    <location>
        <begin position="99"/>
        <end position="113"/>
    </location>
</feature>
<evidence type="ECO:0000256" key="1">
    <source>
        <dbReference type="SAM" id="MobiDB-lite"/>
    </source>
</evidence>